<dbReference type="AlphaFoldDB" id="A0A6J1LL32"/>
<feature type="region of interest" description="Disordered" evidence="1">
    <location>
        <begin position="593"/>
        <end position="613"/>
    </location>
</feature>
<evidence type="ECO:0000256" key="1">
    <source>
        <dbReference type="SAM" id="MobiDB-lite"/>
    </source>
</evidence>
<keyword evidence="2" id="KW-1185">Reference proteome</keyword>
<dbReference type="RefSeq" id="XP_023166579.2">
    <property type="nucleotide sequence ID" value="XM_023310811.2"/>
</dbReference>
<dbReference type="PANTHER" id="PTHR21391">
    <property type="entry name" value="AT04489P-RELATED"/>
    <property type="match status" value="1"/>
</dbReference>
<gene>
    <name evidence="3" type="primary">LOC111596540</name>
</gene>
<evidence type="ECO:0000313" key="2">
    <source>
        <dbReference type="Proteomes" id="UP000504633"/>
    </source>
</evidence>
<organism evidence="2 3">
    <name type="scientific">Drosophila hydei</name>
    <name type="common">Fruit fly</name>
    <dbReference type="NCBI Taxonomy" id="7224"/>
    <lineage>
        <taxon>Eukaryota</taxon>
        <taxon>Metazoa</taxon>
        <taxon>Ecdysozoa</taxon>
        <taxon>Arthropoda</taxon>
        <taxon>Hexapoda</taxon>
        <taxon>Insecta</taxon>
        <taxon>Pterygota</taxon>
        <taxon>Neoptera</taxon>
        <taxon>Endopterygota</taxon>
        <taxon>Diptera</taxon>
        <taxon>Brachycera</taxon>
        <taxon>Muscomorpha</taxon>
        <taxon>Ephydroidea</taxon>
        <taxon>Drosophilidae</taxon>
        <taxon>Drosophila</taxon>
    </lineage>
</organism>
<dbReference type="KEGG" id="dhe:111596540"/>
<sequence>MSQASEAKLGANMKSGMRTGVLQRELKLWERIDWPNCIQAGIFKDWACRLRNKSALEYFNRSISICQTKGEHACCNNRILEVGQQKCHSVDANYCKMASRVLEKRSSFRRSIGQPELALEDAQKAHDLLALEGKSKLSNILNKCDAILECNEFEDNLVQLNIEKCKYKGKIANDRFKLRANHATSVLEDSLGDALHPFLLNNWPLIMEVARSRRTSVAFTAQPLWQLSENVECDVESQIAKEKTVYSPLDRARYRMSQNVYNNHYLHRSSADVNMLQQLKSNINFSHLLSHNSMPYLTELLTDQYAIVQKFMKMCHSRSPLYYCRHMKCRGTQICERSQTTALFRIEYQTRRDCFRMLREVHKRRQERNIERLTDYIEQIMSTNILLRTNRTLPWKWEFVNEVYNILALAHIDKCAAPKNVDFLDLNNQSALYLLAAERAKDLSVKFGGHNVYAEIDKEKERQSRVAKKLEQLYSRLKHSRFAIERTYLQFEIARTHFKESRYNKALILAQKALIDARNCNSNAWRFNITFLICQVHAKFNRFKRLADSLNKAIQLAVRLQSPKLKAYLALCHAVNQYELDFENRRQWESSFKGRKRKGHSVSSMDSTDNNMD</sequence>
<dbReference type="OMA" id="ESRFDKC"/>
<dbReference type="GeneID" id="111596540"/>
<dbReference type="OrthoDB" id="7752111at2759"/>
<dbReference type="PANTHER" id="PTHR21391:SF0">
    <property type="entry name" value="AT04489P-RELATED"/>
    <property type="match status" value="1"/>
</dbReference>
<accession>A0A6J1LL32</accession>
<feature type="compositionally biased region" description="Polar residues" evidence="1">
    <location>
        <begin position="601"/>
        <end position="613"/>
    </location>
</feature>
<dbReference type="Proteomes" id="UP000504633">
    <property type="component" value="Unplaced"/>
</dbReference>
<proteinExistence type="predicted"/>
<name>A0A6J1LL32_DROHY</name>
<protein>
    <submittedName>
        <fullName evidence="3">Uncharacterized protein LOC111596540 isoform X1</fullName>
    </submittedName>
</protein>
<reference evidence="3" key="1">
    <citation type="submission" date="2025-08" db="UniProtKB">
        <authorList>
            <consortium name="RefSeq"/>
        </authorList>
    </citation>
    <scope>IDENTIFICATION</scope>
    <source>
        <strain evidence="3">15085-1641.00</strain>
        <tissue evidence="3">Whole body</tissue>
    </source>
</reference>
<evidence type="ECO:0000313" key="3">
    <source>
        <dbReference type="RefSeq" id="XP_023166579.2"/>
    </source>
</evidence>